<evidence type="ECO:0000313" key="6">
    <source>
        <dbReference type="EMBL" id="CAJ50852.1"/>
    </source>
</evidence>
<dbReference type="AlphaFoldDB" id="Q2KU08"/>
<name>Q2KU08_BORA1</name>
<feature type="transmembrane region" description="Helical" evidence="5">
    <location>
        <begin position="12"/>
        <end position="31"/>
    </location>
</feature>
<dbReference type="eggNOG" id="COG2814">
    <property type="taxonomic scope" value="Bacteria"/>
</dbReference>
<evidence type="ECO:0000256" key="1">
    <source>
        <dbReference type="ARBA" id="ARBA00004141"/>
    </source>
</evidence>
<comment type="subcellular location">
    <subcellularLocation>
        <location evidence="1">Membrane</location>
        <topology evidence="1">Multi-pass membrane protein</topology>
    </subcellularLocation>
</comment>
<dbReference type="SUPFAM" id="SSF103473">
    <property type="entry name" value="MFS general substrate transporter"/>
    <property type="match status" value="1"/>
</dbReference>
<dbReference type="GO" id="GO:0005886">
    <property type="term" value="C:plasma membrane"/>
    <property type="evidence" value="ECO:0007669"/>
    <property type="project" value="TreeGrafter"/>
</dbReference>
<dbReference type="EMBL" id="AM167904">
    <property type="protein sequence ID" value="CAJ50852.1"/>
    <property type="molecule type" value="Genomic_DNA"/>
</dbReference>
<keyword evidence="4 5" id="KW-0472">Membrane</keyword>
<dbReference type="HOGENOM" id="CLU_3196764_0_0_4"/>
<organism evidence="6 7">
    <name type="scientific">Bordetella avium (strain 197N)</name>
    <dbReference type="NCBI Taxonomy" id="360910"/>
    <lineage>
        <taxon>Bacteria</taxon>
        <taxon>Pseudomonadati</taxon>
        <taxon>Pseudomonadota</taxon>
        <taxon>Betaproteobacteria</taxon>
        <taxon>Burkholderiales</taxon>
        <taxon>Alcaligenaceae</taxon>
        <taxon>Bordetella</taxon>
    </lineage>
</organism>
<dbReference type="Proteomes" id="UP000001977">
    <property type="component" value="Chromosome"/>
</dbReference>
<proteinExistence type="predicted"/>
<evidence type="ECO:0000313" key="7">
    <source>
        <dbReference type="Proteomes" id="UP000001977"/>
    </source>
</evidence>
<feature type="transmembrane region" description="Helical" evidence="5">
    <location>
        <begin position="69"/>
        <end position="90"/>
    </location>
</feature>
<dbReference type="PANTHER" id="PTHR23508:SF10">
    <property type="entry name" value="CARBOXYLIC ACID TRANSPORTER PROTEIN HOMOLOG"/>
    <property type="match status" value="1"/>
</dbReference>
<dbReference type="PANTHER" id="PTHR23508">
    <property type="entry name" value="CARBOXYLIC ACID TRANSPORTER PROTEIN HOMOLOG"/>
    <property type="match status" value="1"/>
</dbReference>
<keyword evidence="3 5" id="KW-1133">Transmembrane helix</keyword>
<sequence>MHEAGVRLNVLFGGGVGFAASGIFGSIGAYLTELFPSDVRANGQGYNFGRGIGALFPSLAGYLGQTHGLAWAFGVFTTTAYGVVIIAALMRPETKGRIRE</sequence>
<keyword evidence="7" id="KW-1185">Reference proteome</keyword>
<dbReference type="InterPro" id="IPR036259">
    <property type="entry name" value="MFS_trans_sf"/>
</dbReference>
<evidence type="ECO:0000256" key="3">
    <source>
        <dbReference type="ARBA" id="ARBA00022989"/>
    </source>
</evidence>
<dbReference type="KEGG" id="bav:BAV3242"/>
<protein>
    <submittedName>
        <fullName evidence="6">Probable transporter (Partial)</fullName>
    </submittedName>
</protein>
<dbReference type="GO" id="GO:0046943">
    <property type="term" value="F:carboxylic acid transmembrane transporter activity"/>
    <property type="evidence" value="ECO:0007669"/>
    <property type="project" value="TreeGrafter"/>
</dbReference>
<keyword evidence="2 5" id="KW-0812">Transmembrane</keyword>
<evidence type="ECO:0000256" key="4">
    <source>
        <dbReference type="ARBA" id="ARBA00023136"/>
    </source>
</evidence>
<reference evidence="6 7" key="1">
    <citation type="journal article" date="2006" name="J. Bacteriol.">
        <title>Comparison of the genome sequence of the poultry pathogen Bordetella avium with those of B. bronchiseptica, B. pertussis, and B. parapertussis reveals extensive diversity in surface structures associated with host interaction.</title>
        <authorList>
            <person name="Sebaihia M."/>
            <person name="Preston A."/>
            <person name="Maskell D.J."/>
            <person name="Kuzmiak H."/>
            <person name="Connell T.D."/>
            <person name="King N.D."/>
            <person name="Orndorff P.E."/>
            <person name="Miyamoto D.M."/>
            <person name="Thomson N.R."/>
            <person name="Harris D."/>
            <person name="Goble A."/>
            <person name="Lord A."/>
            <person name="Murphy L."/>
            <person name="Quail M.A."/>
            <person name="Rutter S."/>
            <person name="Squares R."/>
            <person name="Squares S."/>
            <person name="Woodward J."/>
            <person name="Parkhill J."/>
            <person name="Temple L.M."/>
        </authorList>
    </citation>
    <scope>NUCLEOTIDE SEQUENCE [LARGE SCALE GENOMIC DNA]</scope>
    <source>
        <strain evidence="6 7">197N</strain>
    </source>
</reference>
<evidence type="ECO:0000256" key="2">
    <source>
        <dbReference type="ARBA" id="ARBA00022692"/>
    </source>
</evidence>
<accession>Q2KU08</accession>
<gene>
    <name evidence="6" type="ordered locus">BAV3242</name>
</gene>
<evidence type="ECO:0000256" key="5">
    <source>
        <dbReference type="SAM" id="Phobius"/>
    </source>
</evidence>
<dbReference type="STRING" id="360910.BAV3242"/>
<dbReference type="Gene3D" id="1.20.1250.20">
    <property type="entry name" value="MFS general substrate transporter like domains"/>
    <property type="match status" value="1"/>
</dbReference>